<evidence type="ECO:0000313" key="1">
    <source>
        <dbReference type="EMBL" id="MCG6659182.1"/>
    </source>
</evidence>
<keyword evidence="2" id="KW-1185">Reference proteome</keyword>
<accession>A0ABS9PD53</accession>
<evidence type="ECO:0000313" key="2">
    <source>
        <dbReference type="Proteomes" id="UP000814385"/>
    </source>
</evidence>
<dbReference type="Proteomes" id="UP000814385">
    <property type="component" value="Unassembled WGS sequence"/>
</dbReference>
<organism evidence="1 2">
    <name type="scientific">Billgrantia campisalis</name>
    <dbReference type="NCBI Taxonomy" id="74661"/>
    <lineage>
        <taxon>Bacteria</taxon>
        <taxon>Pseudomonadati</taxon>
        <taxon>Pseudomonadota</taxon>
        <taxon>Gammaproteobacteria</taxon>
        <taxon>Oceanospirillales</taxon>
        <taxon>Halomonadaceae</taxon>
        <taxon>Billgrantia</taxon>
    </lineage>
</organism>
<protein>
    <submittedName>
        <fullName evidence="1">Uncharacterized protein</fullName>
    </submittedName>
</protein>
<dbReference type="EMBL" id="JABFUC010000014">
    <property type="protein sequence ID" value="MCG6659182.1"/>
    <property type="molecule type" value="Genomic_DNA"/>
</dbReference>
<comment type="caution">
    <text evidence="1">The sequence shown here is derived from an EMBL/GenBank/DDBJ whole genome shotgun (WGS) entry which is preliminary data.</text>
</comment>
<name>A0ABS9PD53_9GAMM</name>
<sequence>MSHAKMTFPTIWDQADARRPVVMPLLRGVWRGMMKLAEAQCRAQSRRGFLPYV</sequence>
<reference evidence="1 2" key="1">
    <citation type="submission" date="2020-05" db="EMBL/GenBank/DDBJ databases">
        <title>Comparative genomic analysis of denitrifying bacteria from Halomonas genus.</title>
        <authorList>
            <person name="Wang L."/>
            <person name="Shao Z."/>
        </authorList>
    </citation>
    <scope>NUCLEOTIDE SEQUENCE [LARGE SCALE GENOMIC DNA]</scope>
    <source>
        <strain evidence="1 2">A4</strain>
    </source>
</reference>
<proteinExistence type="predicted"/>
<gene>
    <name evidence="1" type="ORF">HOP52_15595</name>
</gene>
<dbReference type="RefSeq" id="WP_238978330.1">
    <property type="nucleotide sequence ID" value="NZ_JABFUC010000014.1"/>
</dbReference>